<evidence type="ECO:0000313" key="4">
    <source>
        <dbReference type="Proteomes" id="UP001196413"/>
    </source>
</evidence>
<feature type="compositionally biased region" description="Basic and acidic residues" evidence="1">
    <location>
        <begin position="562"/>
        <end position="571"/>
    </location>
</feature>
<feature type="compositionally biased region" description="Low complexity" evidence="1">
    <location>
        <begin position="1"/>
        <end position="15"/>
    </location>
</feature>
<evidence type="ECO:0000259" key="2">
    <source>
        <dbReference type="PROSITE" id="PS50186"/>
    </source>
</evidence>
<dbReference type="EMBL" id="JAHQIW010006845">
    <property type="protein sequence ID" value="KAJ1370725.1"/>
    <property type="molecule type" value="Genomic_DNA"/>
</dbReference>
<feature type="region of interest" description="Disordered" evidence="1">
    <location>
        <begin position="1"/>
        <end position="28"/>
    </location>
</feature>
<evidence type="ECO:0000256" key="1">
    <source>
        <dbReference type="SAM" id="MobiDB-lite"/>
    </source>
</evidence>
<organism evidence="3 4">
    <name type="scientific">Parelaphostrongylus tenuis</name>
    <name type="common">Meningeal worm</name>
    <dbReference type="NCBI Taxonomy" id="148309"/>
    <lineage>
        <taxon>Eukaryota</taxon>
        <taxon>Metazoa</taxon>
        <taxon>Ecdysozoa</taxon>
        <taxon>Nematoda</taxon>
        <taxon>Chromadorea</taxon>
        <taxon>Rhabditida</taxon>
        <taxon>Rhabditina</taxon>
        <taxon>Rhabditomorpha</taxon>
        <taxon>Strongyloidea</taxon>
        <taxon>Metastrongylidae</taxon>
        <taxon>Parelaphostrongylus</taxon>
    </lineage>
</organism>
<comment type="caution">
    <text evidence="3">The sequence shown here is derived from an EMBL/GenBank/DDBJ whole genome shotgun (WGS) entry which is preliminary data.</text>
</comment>
<dbReference type="PANTHER" id="PTHR16206:SF4">
    <property type="entry name" value="PROTEIN LET-99"/>
    <property type="match status" value="1"/>
</dbReference>
<name>A0AAD5R779_PARTN</name>
<accession>A0AAD5R779</accession>
<dbReference type="PROSITE" id="PS50186">
    <property type="entry name" value="DEP"/>
    <property type="match status" value="1"/>
</dbReference>
<keyword evidence="4" id="KW-1185">Reference proteome</keyword>
<dbReference type="InterPro" id="IPR000591">
    <property type="entry name" value="DEP_dom"/>
</dbReference>
<dbReference type="Gene3D" id="1.10.10.10">
    <property type="entry name" value="Winged helix-like DNA-binding domain superfamily/Winged helix DNA-binding domain"/>
    <property type="match status" value="1"/>
</dbReference>
<feature type="compositionally biased region" description="Polar residues" evidence="1">
    <location>
        <begin position="573"/>
        <end position="600"/>
    </location>
</feature>
<dbReference type="CDD" id="cd04371">
    <property type="entry name" value="DEP"/>
    <property type="match status" value="1"/>
</dbReference>
<protein>
    <submittedName>
        <fullName evidence="3">DEP domain containing 1</fullName>
    </submittedName>
</protein>
<feature type="compositionally biased region" description="Low complexity" evidence="1">
    <location>
        <begin position="536"/>
        <end position="548"/>
    </location>
</feature>
<gene>
    <name evidence="3" type="primary">DEPDC1</name>
    <name evidence="3" type="ORF">KIN20_032520</name>
</gene>
<feature type="domain" description="DEP" evidence="2">
    <location>
        <begin position="51"/>
        <end position="136"/>
    </location>
</feature>
<dbReference type="InterPro" id="IPR036390">
    <property type="entry name" value="WH_DNA-bd_sf"/>
</dbReference>
<reference evidence="3" key="1">
    <citation type="submission" date="2021-06" db="EMBL/GenBank/DDBJ databases">
        <title>Parelaphostrongylus tenuis whole genome reference sequence.</title>
        <authorList>
            <person name="Garwood T.J."/>
            <person name="Larsen P.A."/>
            <person name="Fountain-Jones N.M."/>
            <person name="Garbe J.R."/>
            <person name="Macchietto M.G."/>
            <person name="Kania S.A."/>
            <person name="Gerhold R.W."/>
            <person name="Richards J.E."/>
            <person name="Wolf T.M."/>
        </authorList>
    </citation>
    <scope>NUCLEOTIDE SEQUENCE</scope>
    <source>
        <strain evidence="3">MNPRO001-30</strain>
        <tissue evidence="3">Meninges</tissue>
    </source>
</reference>
<feature type="region of interest" description="Disordered" evidence="1">
    <location>
        <begin position="243"/>
        <end position="272"/>
    </location>
</feature>
<dbReference type="AlphaFoldDB" id="A0AAD5R779"/>
<feature type="compositionally biased region" description="Basic and acidic residues" evidence="1">
    <location>
        <begin position="252"/>
        <end position="266"/>
    </location>
</feature>
<proteinExistence type="predicted"/>
<dbReference type="GO" id="GO:0035556">
    <property type="term" value="P:intracellular signal transduction"/>
    <property type="evidence" value="ECO:0007669"/>
    <property type="project" value="InterPro"/>
</dbReference>
<dbReference type="Proteomes" id="UP001196413">
    <property type="component" value="Unassembled WGS sequence"/>
</dbReference>
<dbReference type="PANTHER" id="PTHR16206">
    <property type="entry name" value="DEP DOMAIN-CONTAINING"/>
    <property type="match status" value="1"/>
</dbReference>
<sequence length="926" mass="106241">MSKNSTPSNRTTSTRSSDDKAPVENCSACGDNGNRSKYKATTLWNNIIQHFRDELPVKRHRRQLTYFEDSFTGKEAVDFLMELLPRLLFQGRQVDRSNCVTLLQKFLDQGFIKRIRSNPDVKEIFKDNATLYVFVDDYKPLGTTRTPRLVRSSSCNEDSHRIISSVAKLRSMQQRKSPDRFRFLKIESPVSKEGFNRRMSSSHGNLVSLMPTHPQLTYKKCDSPDSSAETIDSRIVEVNFDLRSSPSKQKNRHEAVRTPLKEKEGANKVSQTELENTPKAVNTTKDVAHVNNPQTVENEAADKESAYEWLTFVRRKISHRNKTPLNQRSSNIYKVVEESTQESVKQHRERSGDALVRLDSSELQYAPLKITHRRVTEVDSWLVWKNCLLARLRQTLAVNSLPFITWEVSGQDVKWNCQRIGASGIVRLRSGRDDFSSYLMRLMRYLEQFPFPSGSANIITYKDNQEVNVFRTVCSHLAREQPILTNAQAFALLHVISICHTSLKTDLPHQRFDWPVRIETEFTENAPRSRIVPRQSSSNSTISATNSTRSFIESLEHVPLGKQDRLSEKTKPCLQSSQKNTPRSAESLNAPSTLAESNRSGQERRNTYILAGVPEFKEVLNLPGLRESPELMQRLDEMYFERQPNDELIEFMRLPEFNELIRADRQCGISHVSRMSSHRGSLTSTAANSFIEELLPRPPDPILEALSLVLLSLPSSRRRKLHYLIRFMNKIAANHCLQLDDVHSNRYAVLKGLSGSIISTQGSLSLSTSQCIYLVSLLLDYEKEIFTVPKGLMSEVDAAIRERQREKVTPLGQSPGLRPETTNYKQFCEPAKGSEYDEQNLNLVGNLLELLDQICIDENLTLQEKRKRLKKFKKTYPSVYSQRFPSPDLSNPKKKERENRFFVKVLRSVVFMHLLSICYVYDSSIY</sequence>
<dbReference type="SUPFAM" id="SSF46785">
    <property type="entry name" value="Winged helix' DNA-binding domain"/>
    <property type="match status" value="1"/>
</dbReference>
<dbReference type="InterPro" id="IPR036388">
    <property type="entry name" value="WH-like_DNA-bd_sf"/>
</dbReference>
<evidence type="ECO:0000313" key="3">
    <source>
        <dbReference type="EMBL" id="KAJ1370725.1"/>
    </source>
</evidence>
<dbReference type="Pfam" id="PF00610">
    <property type="entry name" value="DEP"/>
    <property type="match status" value="1"/>
</dbReference>
<dbReference type="SMART" id="SM00049">
    <property type="entry name" value="DEP"/>
    <property type="match status" value="1"/>
</dbReference>
<feature type="region of interest" description="Disordered" evidence="1">
    <location>
        <begin position="562"/>
        <end position="603"/>
    </location>
</feature>
<feature type="region of interest" description="Disordered" evidence="1">
    <location>
        <begin position="527"/>
        <end position="548"/>
    </location>
</feature>